<dbReference type="Proteomes" id="UP000046395">
    <property type="component" value="Unassembled WGS sequence"/>
</dbReference>
<organism evidence="1 2">
    <name type="scientific">Trichuris muris</name>
    <name type="common">Mouse whipworm</name>
    <dbReference type="NCBI Taxonomy" id="70415"/>
    <lineage>
        <taxon>Eukaryota</taxon>
        <taxon>Metazoa</taxon>
        <taxon>Ecdysozoa</taxon>
        <taxon>Nematoda</taxon>
        <taxon>Enoplea</taxon>
        <taxon>Dorylaimia</taxon>
        <taxon>Trichinellida</taxon>
        <taxon>Trichuridae</taxon>
        <taxon>Trichuris</taxon>
    </lineage>
</organism>
<protein>
    <submittedName>
        <fullName evidence="2">Uncharacterized protein</fullName>
    </submittedName>
</protein>
<evidence type="ECO:0000313" key="2">
    <source>
        <dbReference type="WBParaSite" id="TMUE_2000009663.1"/>
    </source>
</evidence>
<proteinExistence type="predicted"/>
<sequence>MRSADRRGLGRSVGGGWPVFSKRDVVYDRPAFRPFERTIASNCSLVLPRLAERPSARIENRRWSLPRPAANRKASCRLRASVCMRVWYPALRQRRTGLALHLAGQLQLVITSGIDLLPVLVIWRLVPANSYSNARLQTGFQLFFAASPKPFLFVRINFLLLLHRAFCPSERRNEQLFSERRRRRRLCRVKLLCGLAFLLPPAKNMQLPVMVTAFAAAAPVWTRRQGKCFGTIGRRRCLRLQQDNGRSFQDAIGNCLIFCYPDCSSVARALLYGVISVSRYNAQPMDSRYQHLACCFLRCFYHLPKAGLYCRSFIPTLQRQLPVV</sequence>
<keyword evidence="1" id="KW-1185">Reference proteome</keyword>
<reference evidence="2" key="1">
    <citation type="submission" date="2019-12" db="UniProtKB">
        <authorList>
            <consortium name="WormBaseParasite"/>
        </authorList>
    </citation>
    <scope>IDENTIFICATION</scope>
</reference>
<evidence type="ECO:0000313" key="1">
    <source>
        <dbReference type="Proteomes" id="UP000046395"/>
    </source>
</evidence>
<dbReference type="WBParaSite" id="TMUE_2000009663.1">
    <property type="protein sequence ID" value="TMUE_2000009663.1"/>
    <property type="gene ID" value="WBGene00294734"/>
</dbReference>
<name>A0A5S6QR81_TRIMR</name>
<accession>A0A5S6QR81</accession>
<dbReference type="AlphaFoldDB" id="A0A5S6QR81"/>